<protein>
    <submittedName>
        <fullName evidence="1">Uncharacterized protein</fullName>
    </submittedName>
</protein>
<evidence type="ECO:0000313" key="1">
    <source>
        <dbReference type="EMBL" id="KRY01028.1"/>
    </source>
</evidence>
<dbReference type="AlphaFoldDB" id="A0A0V0YKY5"/>
<name>A0A0V0YKY5_TRIPS</name>
<reference evidence="1 2" key="1">
    <citation type="submission" date="2015-01" db="EMBL/GenBank/DDBJ databases">
        <title>Evolution of Trichinella species and genotypes.</title>
        <authorList>
            <person name="Korhonen P.K."/>
            <person name="Edoardo P."/>
            <person name="Giuseppe L.R."/>
            <person name="Gasser R.B."/>
        </authorList>
    </citation>
    <scope>NUCLEOTIDE SEQUENCE [LARGE SCALE GENOMIC DNA]</scope>
    <source>
        <strain evidence="1">ISS141</strain>
    </source>
</reference>
<dbReference type="Proteomes" id="UP000054815">
    <property type="component" value="Unassembled WGS sequence"/>
</dbReference>
<sequence length="86" mass="10067">MNHFAENDILFHFVVVTDENRRGGGSLANLLGVNNARMSSLKRRQRRRRPIPDFSPEMDTDEWLKALENFFYVTGDCPRIKPPLYE</sequence>
<dbReference type="EMBL" id="JYDU01000005">
    <property type="protein sequence ID" value="KRY01028.1"/>
    <property type="molecule type" value="Genomic_DNA"/>
</dbReference>
<accession>A0A0V0YKY5</accession>
<gene>
    <name evidence="1" type="ORF">T4E_9745</name>
</gene>
<organism evidence="1 2">
    <name type="scientific">Trichinella pseudospiralis</name>
    <name type="common">Parasitic roundworm</name>
    <dbReference type="NCBI Taxonomy" id="6337"/>
    <lineage>
        <taxon>Eukaryota</taxon>
        <taxon>Metazoa</taxon>
        <taxon>Ecdysozoa</taxon>
        <taxon>Nematoda</taxon>
        <taxon>Enoplea</taxon>
        <taxon>Dorylaimia</taxon>
        <taxon>Trichinellida</taxon>
        <taxon>Trichinellidae</taxon>
        <taxon>Trichinella</taxon>
    </lineage>
</organism>
<proteinExistence type="predicted"/>
<evidence type="ECO:0000313" key="2">
    <source>
        <dbReference type="Proteomes" id="UP000054815"/>
    </source>
</evidence>
<comment type="caution">
    <text evidence="1">The sequence shown here is derived from an EMBL/GenBank/DDBJ whole genome shotgun (WGS) entry which is preliminary data.</text>
</comment>